<dbReference type="AlphaFoldDB" id="A0A8H7E6H5"/>
<gene>
    <name evidence="1" type="ORF">GJ744_002406</name>
</gene>
<keyword evidence="2" id="KW-1185">Reference proteome</keyword>
<reference evidence="1" key="1">
    <citation type="submission" date="2020-02" db="EMBL/GenBank/DDBJ databases">
        <authorList>
            <person name="Palmer J.M."/>
        </authorList>
    </citation>
    <scope>NUCLEOTIDE SEQUENCE</scope>
    <source>
        <strain evidence="1">EPUS1.4</strain>
        <tissue evidence="1">Thallus</tissue>
    </source>
</reference>
<evidence type="ECO:0000313" key="2">
    <source>
        <dbReference type="Proteomes" id="UP000606974"/>
    </source>
</evidence>
<accession>A0A8H7E6H5</accession>
<dbReference type="OrthoDB" id="408631at2759"/>
<evidence type="ECO:0008006" key="3">
    <source>
        <dbReference type="Google" id="ProtNLM"/>
    </source>
</evidence>
<proteinExistence type="predicted"/>
<name>A0A8H7E6H5_9EURO</name>
<comment type="caution">
    <text evidence="1">The sequence shown here is derived from an EMBL/GenBank/DDBJ whole genome shotgun (WGS) entry which is preliminary data.</text>
</comment>
<protein>
    <recommendedName>
        <fullName evidence="3">Alpha/beta hydrolase fold-3 domain-containing protein</fullName>
    </recommendedName>
</protein>
<dbReference type="Proteomes" id="UP000606974">
    <property type="component" value="Unassembled WGS sequence"/>
</dbReference>
<sequence>MCGFSAGGNLFVAIAQMEGLRCRRECLIPIYLVVDFKGSYKGSLKTTKDGKRDTLEKALANSSIGATYGQGRTAPILC</sequence>
<organism evidence="1 2">
    <name type="scientific">Endocarpon pusillum</name>
    <dbReference type="NCBI Taxonomy" id="364733"/>
    <lineage>
        <taxon>Eukaryota</taxon>
        <taxon>Fungi</taxon>
        <taxon>Dikarya</taxon>
        <taxon>Ascomycota</taxon>
        <taxon>Pezizomycotina</taxon>
        <taxon>Eurotiomycetes</taxon>
        <taxon>Chaetothyriomycetidae</taxon>
        <taxon>Verrucariales</taxon>
        <taxon>Verrucariaceae</taxon>
        <taxon>Endocarpon</taxon>
    </lineage>
</organism>
<evidence type="ECO:0000313" key="1">
    <source>
        <dbReference type="EMBL" id="KAF7512244.1"/>
    </source>
</evidence>
<dbReference type="EMBL" id="JAACFV010000014">
    <property type="protein sequence ID" value="KAF7512244.1"/>
    <property type="molecule type" value="Genomic_DNA"/>
</dbReference>